<dbReference type="PANTHER" id="PTHR10543:SF24">
    <property type="entry name" value="CAROTENOID ISOMEROOXYGENASE"/>
    <property type="match status" value="1"/>
</dbReference>
<evidence type="ECO:0000256" key="5">
    <source>
        <dbReference type="PIRSR" id="PIRSR604294-1"/>
    </source>
</evidence>
<keyword evidence="7" id="KW-1185">Reference proteome</keyword>
<keyword evidence="6" id="KW-0223">Dioxygenase</keyword>
<dbReference type="PANTHER" id="PTHR10543">
    <property type="entry name" value="BETA-CAROTENE DIOXYGENASE"/>
    <property type="match status" value="1"/>
</dbReference>
<dbReference type="STRING" id="183478.A0A364NBG3"/>
<evidence type="ECO:0000313" key="6">
    <source>
        <dbReference type="EMBL" id="RAR14513.1"/>
    </source>
</evidence>
<dbReference type="EMBL" id="QGDH01000021">
    <property type="protein sequence ID" value="RAR14513.1"/>
    <property type="molecule type" value="Genomic_DNA"/>
</dbReference>
<dbReference type="Proteomes" id="UP000249619">
    <property type="component" value="Unassembled WGS sequence"/>
</dbReference>
<sequence length="547" mass="61155">MVVATTDVWPNTAGFDTDYEENEPVELRVKGTIPRYTAGVLYRTGPLGYKAKTNDGKIWAARHWFDGFSCVHRFQIDFPNTDGTPKATYRSRRTVDKYLEIVRRTGRLDSASFAPKRDPCESFFMKVMSLFVSAENEENVGVTLSVNMPGGHKIGGGGKITTNSHTNGIDTLHVKTDSTELKSIDPETLEPRGCATQQSLHPDLVGPFSAAHAKSDPKTGDLYNFNLKIGSKSTYRIFCVSAATGDTEILATFVGTPAYIHSLFLTERYVVLCVWNSHITWSGLSLLWYKNIIESIAPFDPNSKATWYVVDRKHGQGVVATYDSDPFFCFHSINAWEQPSASDPSKTDIITELSMFENLDVVKRFYYDNIISSIPTPEYDGQKRMSCLPMQAQFRLPSVDAGVPSTQHMPAELVFQADKAKSMELPTINPAYLTRPHRYTYGCIDRLKSTFFDGIVKFDNQTQQCIIWEEEGHTPGEAIFVADPKGTEEDEGVLLSVVLDGFTEKSYLLVLRARDLSEMGRAEMDGPMSFGFHGAFHGMGETYRPDI</sequence>
<comment type="similarity">
    <text evidence="1">Belongs to the carotenoid oxygenase family.</text>
</comment>
<feature type="binding site" evidence="5">
    <location>
        <position position="261"/>
    </location>
    <ligand>
        <name>Fe cation</name>
        <dbReference type="ChEBI" id="CHEBI:24875"/>
        <note>catalytic</note>
    </ligand>
</feature>
<dbReference type="GO" id="GO:0046872">
    <property type="term" value="F:metal ion binding"/>
    <property type="evidence" value="ECO:0007669"/>
    <property type="project" value="UniProtKB-KW"/>
</dbReference>
<dbReference type="AlphaFoldDB" id="A0A364NBG3"/>
<keyword evidence="3" id="KW-0560">Oxidoreductase</keyword>
<reference evidence="7" key="1">
    <citation type="submission" date="2018-05" db="EMBL/GenBank/DDBJ databases">
        <title>Draft genome sequence of Stemphylium lycopersici strain CIDEFI 213.</title>
        <authorList>
            <person name="Medina R."/>
            <person name="Franco M.E.E."/>
            <person name="Lucentini C.G."/>
            <person name="Saparrat M.C.N."/>
            <person name="Balatti P.A."/>
        </authorList>
    </citation>
    <scope>NUCLEOTIDE SEQUENCE [LARGE SCALE GENOMIC DNA]</scope>
    <source>
        <strain evidence="7">CIDEFI 213</strain>
    </source>
</reference>
<gene>
    <name evidence="6" type="ORF">DDE83_002086</name>
</gene>
<comment type="caution">
    <text evidence="6">The sequence shown here is derived from an EMBL/GenBank/DDBJ whole genome shotgun (WGS) entry which is preliminary data.</text>
</comment>
<dbReference type="InterPro" id="IPR004294">
    <property type="entry name" value="Carotenoid_Oase"/>
</dbReference>
<feature type="binding site" evidence="5">
    <location>
        <position position="533"/>
    </location>
    <ligand>
        <name>Fe cation</name>
        <dbReference type="ChEBI" id="CHEBI:24875"/>
        <note>catalytic</note>
    </ligand>
</feature>
<feature type="binding site" evidence="5">
    <location>
        <position position="212"/>
    </location>
    <ligand>
        <name>Fe cation</name>
        <dbReference type="ChEBI" id="CHEBI:24875"/>
        <note>catalytic</note>
    </ligand>
</feature>
<name>A0A364NBG3_STELY</name>
<evidence type="ECO:0000256" key="4">
    <source>
        <dbReference type="ARBA" id="ARBA00023004"/>
    </source>
</evidence>
<evidence type="ECO:0000256" key="3">
    <source>
        <dbReference type="ARBA" id="ARBA00023002"/>
    </source>
</evidence>
<dbReference type="GO" id="GO:0016121">
    <property type="term" value="P:carotene catabolic process"/>
    <property type="evidence" value="ECO:0007669"/>
    <property type="project" value="TreeGrafter"/>
</dbReference>
<proteinExistence type="inferred from homology"/>
<evidence type="ECO:0000313" key="7">
    <source>
        <dbReference type="Proteomes" id="UP000249619"/>
    </source>
</evidence>
<organism evidence="6 7">
    <name type="scientific">Stemphylium lycopersici</name>
    <name type="common">Tomato gray leaf spot disease fungus</name>
    <name type="synonym">Thyrospora lycopersici</name>
    <dbReference type="NCBI Taxonomy" id="183478"/>
    <lineage>
        <taxon>Eukaryota</taxon>
        <taxon>Fungi</taxon>
        <taxon>Dikarya</taxon>
        <taxon>Ascomycota</taxon>
        <taxon>Pezizomycotina</taxon>
        <taxon>Dothideomycetes</taxon>
        <taxon>Pleosporomycetidae</taxon>
        <taxon>Pleosporales</taxon>
        <taxon>Pleosporineae</taxon>
        <taxon>Pleosporaceae</taxon>
        <taxon>Stemphylium</taxon>
    </lineage>
</organism>
<dbReference type="GO" id="GO:0010436">
    <property type="term" value="F:carotenoid dioxygenase activity"/>
    <property type="evidence" value="ECO:0007669"/>
    <property type="project" value="TreeGrafter"/>
</dbReference>
<comment type="cofactor">
    <cofactor evidence="5">
        <name>Fe(2+)</name>
        <dbReference type="ChEBI" id="CHEBI:29033"/>
    </cofactor>
    <text evidence="5">Binds 1 Fe(2+) ion per subunit.</text>
</comment>
<keyword evidence="4 5" id="KW-0408">Iron</keyword>
<keyword evidence="2 5" id="KW-0479">Metal-binding</keyword>
<feature type="binding site" evidence="5">
    <location>
        <position position="331"/>
    </location>
    <ligand>
        <name>Fe cation</name>
        <dbReference type="ChEBI" id="CHEBI:24875"/>
        <note>catalytic</note>
    </ligand>
</feature>
<accession>A0A364NBG3</accession>
<evidence type="ECO:0000256" key="2">
    <source>
        <dbReference type="ARBA" id="ARBA00022723"/>
    </source>
</evidence>
<dbReference type="Pfam" id="PF03055">
    <property type="entry name" value="RPE65"/>
    <property type="match status" value="1"/>
</dbReference>
<protein>
    <submittedName>
        <fullName evidence="6">Beta,beta-carotene 9',10'-dioxygenase</fullName>
    </submittedName>
</protein>
<evidence type="ECO:0000256" key="1">
    <source>
        <dbReference type="ARBA" id="ARBA00006787"/>
    </source>
</evidence>